<reference evidence="1" key="2">
    <citation type="submission" date="2023-06" db="EMBL/GenBank/DDBJ databases">
        <authorList>
            <consortium name="Lawrence Berkeley National Laboratory"/>
            <person name="Haridas S."/>
            <person name="Hensen N."/>
            <person name="Bonometti L."/>
            <person name="Westerberg I."/>
            <person name="Brannstrom I.O."/>
            <person name="Guillou S."/>
            <person name="Cros-Aarteil S."/>
            <person name="Calhoun S."/>
            <person name="Kuo A."/>
            <person name="Mondo S."/>
            <person name="Pangilinan J."/>
            <person name="Riley R."/>
            <person name="LaButti K."/>
            <person name="Andreopoulos B."/>
            <person name="Lipzen A."/>
            <person name="Chen C."/>
            <person name="Yanf M."/>
            <person name="Daum C."/>
            <person name="Ng V."/>
            <person name="Clum A."/>
            <person name="Steindorff A."/>
            <person name="Ohm R."/>
            <person name="Martin F."/>
            <person name="Silar P."/>
            <person name="Natvig D."/>
            <person name="Lalanne C."/>
            <person name="Gautier V."/>
            <person name="Ament-velasquez S.L."/>
            <person name="Kruys A."/>
            <person name="Hutchinson M.I."/>
            <person name="Powell A.J."/>
            <person name="Barry K."/>
            <person name="Miller A.N."/>
            <person name="Grigoriev I.V."/>
            <person name="Debuchy R."/>
            <person name="Gladieux P."/>
            <person name="Thoren M.H."/>
            <person name="Johannesson H."/>
        </authorList>
    </citation>
    <scope>NUCLEOTIDE SEQUENCE</scope>
    <source>
        <strain evidence="1">CBS 232.78</strain>
    </source>
</reference>
<dbReference type="GO" id="GO:0000171">
    <property type="term" value="F:ribonuclease MRP activity"/>
    <property type="evidence" value="ECO:0007669"/>
    <property type="project" value="TreeGrafter"/>
</dbReference>
<accession>A0AAE0U4S4</accession>
<evidence type="ECO:0000313" key="1">
    <source>
        <dbReference type="EMBL" id="KAK3390802.1"/>
    </source>
</evidence>
<dbReference type="GO" id="GO:0030681">
    <property type="term" value="C:multimeric ribonuclease P complex"/>
    <property type="evidence" value="ECO:0007669"/>
    <property type="project" value="TreeGrafter"/>
</dbReference>
<keyword evidence="2" id="KW-1185">Reference proteome</keyword>
<dbReference type="GO" id="GO:0000172">
    <property type="term" value="C:ribonuclease MRP complex"/>
    <property type="evidence" value="ECO:0007669"/>
    <property type="project" value="TreeGrafter"/>
</dbReference>
<name>A0AAE0U4S4_9PEZI</name>
<comment type="caution">
    <text evidence="1">The sequence shown here is derived from an EMBL/GenBank/DDBJ whole genome shotgun (WGS) entry which is preliminary data.</text>
</comment>
<protein>
    <submittedName>
        <fullName evidence="1">Ribonuclease P 40kDa subunit-domain-containing protein</fullName>
    </submittedName>
</protein>
<dbReference type="GO" id="GO:0001682">
    <property type="term" value="P:tRNA 5'-leader removal"/>
    <property type="evidence" value="ECO:0007669"/>
    <property type="project" value="InterPro"/>
</dbReference>
<organism evidence="1 2">
    <name type="scientific">Podospora didyma</name>
    <dbReference type="NCBI Taxonomy" id="330526"/>
    <lineage>
        <taxon>Eukaryota</taxon>
        <taxon>Fungi</taxon>
        <taxon>Dikarya</taxon>
        <taxon>Ascomycota</taxon>
        <taxon>Pezizomycotina</taxon>
        <taxon>Sordariomycetes</taxon>
        <taxon>Sordariomycetidae</taxon>
        <taxon>Sordariales</taxon>
        <taxon>Podosporaceae</taxon>
        <taxon>Podospora</taxon>
    </lineage>
</organism>
<dbReference type="PANTHER" id="PTHR15396:SF1">
    <property type="entry name" value="RIBONUCLEASE P PROTEIN SUBUNIT P40"/>
    <property type="match status" value="1"/>
</dbReference>
<dbReference type="GO" id="GO:0004526">
    <property type="term" value="F:ribonuclease P activity"/>
    <property type="evidence" value="ECO:0007669"/>
    <property type="project" value="TreeGrafter"/>
</dbReference>
<dbReference type="PANTHER" id="PTHR15396">
    <property type="entry name" value="RIBONUCLEASE P PROTEIN SUBUNIT P40"/>
    <property type="match status" value="1"/>
</dbReference>
<dbReference type="Proteomes" id="UP001285441">
    <property type="component" value="Unassembled WGS sequence"/>
</dbReference>
<dbReference type="EMBL" id="JAULSW010000002">
    <property type="protein sequence ID" value="KAK3390802.1"/>
    <property type="molecule type" value="Genomic_DNA"/>
</dbReference>
<sequence length="363" mass="40875">MSGLQKNMLAFPTPSMFQASKCFVTYGAMGHLDPKQPPSKRKPWTTLTGQDFVHRVDLILPQEAYDAVYAKLVSDRPAPEFKRVVMSLHDILSGDFFAEYIKKGNINMLSEGRRGIDNVFCLKNGVLTMFLDKEAYERAGLVGKPHGVKGKRGMKPRWTVEFDLMGSSMFPGKKGFDRLIYASKNAFNTPITWLFCNISPTTPEPDPLASHFPVKYMCNPKVTQDIAVTIPNLSSFDTALCESDDDFESLSTEIYEWLSLVRLQSPRIDPGDQINPYLCRYQVPGDETGEHVGKACKLSWQGFLPTAWSRQTLIDIIAALPPKRWFSFSTTTFSKGMVGDNSECTILLPSAVEYIMWEVKPHE</sequence>
<evidence type="ECO:0000313" key="2">
    <source>
        <dbReference type="Proteomes" id="UP001285441"/>
    </source>
</evidence>
<reference evidence="1" key="1">
    <citation type="journal article" date="2023" name="Mol. Phylogenet. Evol.">
        <title>Genome-scale phylogeny and comparative genomics of the fungal order Sordariales.</title>
        <authorList>
            <person name="Hensen N."/>
            <person name="Bonometti L."/>
            <person name="Westerberg I."/>
            <person name="Brannstrom I.O."/>
            <person name="Guillou S."/>
            <person name="Cros-Aarteil S."/>
            <person name="Calhoun S."/>
            <person name="Haridas S."/>
            <person name="Kuo A."/>
            <person name="Mondo S."/>
            <person name="Pangilinan J."/>
            <person name="Riley R."/>
            <person name="LaButti K."/>
            <person name="Andreopoulos B."/>
            <person name="Lipzen A."/>
            <person name="Chen C."/>
            <person name="Yan M."/>
            <person name="Daum C."/>
            <person name="Ng V."/>
            <person name="Clum A."/>
            <person name="Steindorff A."/>
            <person name="Ohm R.A."/>
            <person name="Martin F."/>
            <person name="Silar P."/>
            <person name="Natvig D.O."/>
            <person name="Lalanne C."/>
            <person name="Gautier V."/>
            <person name="Ament-Velasquez S.L."/>
            <person name="Kruys A."/>
            <person name="Hutchinson M.I."/>
            <person name="Powell A.J."/>
            <person name="Barry K."/>
            <person name="Miller A.N."/>
            <person name="Grigoriev I.V."/>
            <person name="Debuchy R."/>
            <person name="Gladieux P."/>
            <person name="Hiltunen Thoren M."/>
            <person name="Johannesson H."/>
        </authorList>
    </citation>
    <scope>NUCLEOTIDE SEQUENCE</scope>
    <source>
        <strain evidence="1">CBS 232.78</strain>
    </source>
</reference>
<dbReference type="InterPro" id="IPR013893">
    <property type="entry name" value="RNase_P_Rpp40"/>
</dbReference>
<proteinExistence type="predicted"/>
<dbReference type="GO" id="GO:0000447">
    <property type="term" value="P:endonucleolytic cleavage in ITS1 to separate SSU-rRNA from 5.8S rRNA and LSU-rRNA from tricistronic rRNA transcript (SSU-rRNA, 5.8S rRNA, LSU-rRNA)"/>
    <property type="evidence" value="ECO:0007669"/>
    <property type="project" value="TreeGrafter"/>
</dbReference>
<gene>
    <name evidence="1" type="ORF">B0H63DRAFT_123403</name>
</gene>
<dbReference type="Pfam" id="PF08584">
    <property type="entry name" value="Ribonuc_P_40"/>
    <property type="match status" value="1"/>
</dbReference>
<dbReference type="AlphaFoldDB" id="A0AAE0U4S4"/>